<comment type="caution">
    <text evidence="2">The sequence shown here is derived from an EMBL/GenBank/DDBJ whole genome shotgun (WGS) entry which is preliminary data.</text>
</comment>
<dbReference type="InterPro" id="IPR037401">
    <property type="entry name" value="SnoaL-like"/>
</dbReference>
<accession>A0ABQ3NFV3</accession>
<proteinExistence type="predicted"/>
<sequence length="152" mass="17173">MTSAASRFADLYAAVGQHYARQVQFLDGGKFEEYAATFTEDGEFQHTPGVTPARTPAGIVAELHAFHERFADDPVQRRHWFNMIDLSPREDGDFDAVFYALVLTVRPGVKEPQVGPSCLVRDVLEITDGSVRNRSRRVEHDQHVQHLQHASR</sequence>
<protein>
    <recommendedName>
        <fullName evidence="1">SnoaL-like domain-containing protein</fullName>
    </recommendedName>
</protein>
<dbReference type="CDD" id="cd00531">
    <property type="entry name" value="NTF2_like"/>
    <property type="match status" value="1"/>
</dbReference>
<dbReference type="GeneID" id="86957382"/>
<dbReference type="SUPFAM" id="SSF54427">
    <property type="entry name" value="NTF2-like"/>
    <property type="match status" value="1"/>
</dbReference>
<gene>
    <name evidence="2" type="ORF">Scinn_11290</name>
</gene>
<organism evidence="2 3">
    <name type="scientific">Streptomyces virginiae</name>
    <name type="common">Streptomyces cinnamonensis</name>
    <dbReference type="NCBI Taxonomy" id="1961"/>
    <lineage>
        <taxon>Bacteria</taxon>
        <taxon>Bacillati</taxon>
        <taxon>Actinomycetota</taxon>
        <taxon>Actinomycetes</taxon>
        <taxon>Kitasatosporales</taxon>
        <taxon>Streptomycetaceae</taxon>
        <taxon>Streptomyces</taxon>
    </lineage>
</organism>
<dbReference type="Gene3D" id="3.10.450.50">
    <property type="match status" value="1"/>
</dbReference>
<dbReference type="EMBL" id="BNDV01000002">
    <property type="protein sequence ID" value="GHI11666.1"/>
    <property type="molecule type" value="Genomic_DNA"/>
</dbReference>
<feature type="domain" description="SnoaL-like" evidence="1">
    <location>
        <begin position="11"/>
        <end position="137"/>
    </location>
</feature>
<dbReference type="Pfam" id="PF13577">
    <property type="entry name" value="SnoaL_4"/>
    <property type="match status" value="1"/>
</dbReference>
<reference evidence="3" key="1">
    <citation type="submission" date="2020-09" db="EMBL/GenBank/DDBJ databases">
        <title>Whole genome shotgun sequence of Streptomyces cinnamonensis NBRC 15873.</title>
        <authorList>
            <person name="Komaki H."/>
            <person name="Tamura T."/>
        </authorList>
    </citation>
    <scope>NUCLEOTIDE SEQUENCE [LARGE SCALE GENOMIC DNA]</scope>
    <source>
        <strain evidence="3">NBRC 15873</strain>
    </source>
</reference>
<evidence type="ECO:0000313" key="3">
    <source>
        <dbReference type="Proteomes" id="UP000660554"/>
    </source>
</evidence>
<dbReference type="InterPro" id="IPR032710">
    <property type="entry name" value="NTF2-like_dom_sf"/>
</dbReference>
<name>A0ABQ3NFV3_STRVG</name>
<keyword evidence="3" id="KW-1185">Reference proteome</keyword>
<evidence type="ECO:0000259" key="1">
    <source>
        <dbReference type="Pfam" id="PF13577"/>
    </source>
</evidence>
<evidence type="ECO:0000313" key="2">
    <source>
        <dbReference type="EMBL" id="GHI11666.1"/>
    </source>
</evidence>
<dbReference type="Proteomes" id="UP000660554">
    <property type="component" value="Unassembled WGS sequence"/>
</dbReference>
<dbReference type="RefSeq" id="WP_030650426.1">
    <property type="nucleotide sequence ID" value="NZ_BNDV01000002.1"/>
</dbReference>